<organism evidence="1 2">
    <name type="scientific">Phascolomyces articulosus</name>
    <dbReference type="NCBI Taxonomy" id="60185"/>
    <lineage>
        <taxon>Eukaryota</taxon>
        <taxon>Fungi</taxon>
        <taxon>Fungi incertae sedis</taxon>
        <taxon>Mucoromycota</taxon>
        <taxon>Mucoromycotina</taxon>
        <taxon>Mucoromycetes</taxon>
        <taxon>Mucorales</taxon>
        <taxon>Lichtheimiaceae</taxon>
        <taxon>Phascolomyces</taxon>
    </lineage>
</organism>
<evidence type="ECO:0000313" key="1">
    <source>
        <dbReference type="EMBL" id="KAI9248538.1"/>
    </source>
</evidence>
<name>A0AAD5JZU7_9FUNG</name>
<reference evidence="1" key="2">
    <citation type="submission" date="2023-02" db="EMBL/GenBank/DDBJ databases">
        <authorList>
            <consortium name="DOE Joint Genome Institute"/>
            <person name="Mondo S.J."/>
            <person name="Chang Y."/>
            <person name="Wang Y."/>
            <person name="Ahrendt S."/>
            <person name="Andreopoulos W."/>
            <person name="Barry K."/>
            <person name="Beard J."/>
            <person name="Benny G.L."/>
            <person name="Blankenship S."/>
            <person name="Bonito G."/>
            <person name="Cuomo C."/>
            <person name="Desiro A."/>
            <person name="Gervers K.A."/>
            <person name="Hundley H."/>
            <person name="Kuo A."/>
            <person name="LaButti K."/>
            <person name="Lang B.F."/>
            <person name="Lipzen A."/>
            <person name="O'Donnell K."/>
            <person name="Pangilinan J."/>
            <person name="Reynolds N."/>
            <person name="Sandor L."/>
            <person name="Smith M.W."/>
            <person name="Tsang A."/>
            <person name="Grigoriev I.V."/>
            <person name="Stajich J.E."/>
            <person name="Spatafora J.W."/>
        </authorList>
    </citation>
    <scope>NUCLEOTIDE SEQUENCE</scope>
    <source>
        <strain evidence="1">RSA 2281</strain>
    </source>
</reference>
<dbReference type="EMBL" id="JAIXMP010000038">
    <property type="protein sequence ID" value="KAI9248538.1"/>
    <property type="molecule type" value="Genomic_DNA"/>
</dbReference>
<sequence length="158" mass="18070">MLRIHTWVVFEKLSFQFLPSGGDANLSTRPPGGAASVTPKWKTYYEFWERTTSLHILNFAEKAAEQQLLIHTLSFNRTSISTRHIPRVLSAFKSLIATRINYNWPLNIQHVNIQFAPGGRQNMTLTHLNIFSFNTGLRNAGQFPLAMREFTNYGISQT</sequence>
<proteinExistence type="predicted"/>
<dbReference type="AlphaFoldDB" id="A0AAD5JZU7"/>
<accession>A0AAD5JZU7</accession>
<evidence type="ECO:0000313" key="2">
    <source>
        <dbReference type="Proteomes" id="UP001209540"/>
    </source>
</evidence>
<comment type="caution">
    <text evidence="1">The sequence shown here is derived from an EMBL/GenBank/DDBJ whole genome shotgun (WGS) entry which is preliminary data.</text>
</comment>
<keyword evidence="2" id="KW-1185">Reference proteome</keyword>
<reference evidence="1" key="1">
    <citation type="journal article" date="2022" name="IScience">
        <title>Evolution of zygomycete secretomes and the origins of terrestrial fungal ecologies.</title>
        <authorList>
            <person name="Chang Y."/>
            <person name="Wang Y."/>
            <person name="Mondo S."/>
            <person name="Ahrendt S."/>
            <person name="Andreopoulos W."/>
            <person name="Barry K."/>
            <person name="Beard J."/>
            <person name="Benny G.L."/>
            <person name="Blankenship S."/>
            <person name="Bonito G."/>
            <person name="Cuomo C."/>
            <person name="Desiro A."/>
            <person name="Gervers K.A."/>
            <person name="Hundley H."/>
            <person name="Kuo A."/>
            <person name="LaButti K."/>
            <person name="Lang B.F."/>
            <person name="Lipzen A."/>
            <person name="O'Donnell K."/>
            <person name="Pangilinan J."/>
            <person name="Reynolds N."/>
            <person name="Sandor L."/>
            <person name="Smith M.E."/>
            <person name="Tsang A."/>
            <person name="Grigoriev I.V."/>
            <person name="Stajich J.E."/>
            <person name="Spatafora J.W."/>
        </authorList>
    </citation>
    <scope>NUCLEOTIDE SEQUENCE</scope>
    <source>
        <strain evidence="1">RSA 2281</strain>
    </source>
</reference>
<gene>
    <name evidence="1" type="ORF">BDA99DRAFT_542521</name>
</gene>
<protein>
    <submittedName>
        <fullName evidence="1">Uncharacterized protein</fullName>
    </submittedName>
</protein>
<dbReference type="Proteomes" id="UP001209540">
    <property type="component" value="Unassembled WGS sequence"/>
</dbReference>